<evidence type="ECO:0008006" key="4">
    <source>
        <dbReference type="Google" id="ProtNLM"/>
    </source>
</evidence>
<evidence type="ECO:0000256" key="1">
    <source>
        <dbReference type="SAM" id="Phobius"/>
    </source>
</evidence>
<name>A0ABT4CY82_9CLOT</name>
<keyword evidence="1" id="KW-0472">Membrane</keyword>
<gene>
    <name evidence="2" type="ORF">OW763_06260</name>
</gene>
<comment type="caution">
    <text evidence="2">The sequence shown here is derived from an EMBL/GenBank/DDBJ whole genome shotgun (WGS) entry which is preliminary data.</text>
</comment>
<sequence>MEFIKNLLQIKKIIALVLTGVFSYLSIKGNIESKDFMTVFLMIISFYFGQSTARQAAKDK</sequence>
<evidence type="ECO:0000313" key="2">
    <source>
        <dbReference type="EMBL" id="MCY6483951.1"/>
    </source>
</evidence>
<evidence type="ECO:0000313" key="3">
    <source>
        <dbReference type="Proteomes" id="UP001078443"/>
    </source>
</evidence>
<dbReference type="EMBL" id="JAPQER010000002">
    <property type="protein sequence ID" value="MCY6483951.1"/>
    <property type="molecule type" value="Genomic_DNA"/>
</dbReference>
<keyword evidence="1" id="KW-1133">Transmembrane helix</keyword>
<reference evidence="2" key="1">
    <citation type="submission" date="2022-12" db="EMBL/GenBank/DDBJ databases">
        <authorList>
            <person name="Wang J."/>
        </authorList>
    </citation>
    <scope>NUCLEOTIDE SEQUENCE</scope>
    <source>
        <strain evidence="2">HY-45-18</strain>
    </source>
</reference>
<dbReference type="Proteomes" id="UP001078443">
    <property type="component" value="Unassembled WGS sequence"/>
</dbReference>
<accession>A0ABT4CY82</accession>
<feature type="transmembrane region" description="Helical" evidence="1">
    <location>
        <begin position="37"/>
        <end position="57"/>
    </location>
</feature>
<proteinExistence type="predicted"/>
<keyword evidence="1" id="KW-0812">Transmembrane</keyword>
<feature type="transmembrane region" description="Helical" evidence="1">
    <location>
        <begin position="12"/>
        <end position="31"/>
    </location>
</feature>
<keyword evidence="3" id="KW-1185">Reference proteome</keyword>
<dbReference type="RefSeq" id="WP_268040224.1">
    <property type="nucleotide sequence ID" value="NZ_JAPQER010000002.1"/>
</dbReference>
<organism evidence="2 3">
    <name type="scientific">Clostridium aestuarii</name>
    <dbReference type="NCBI Taxonomy" id="338193"/>
    <lineage>
        <taxon>Bacteria</taxon>
        <taxon>Bacillati</taxon>
        <taxon>Bacillota</taxon>
        <taxon>Clostridia</taxon>
        <taxon>Eubacteriales</taxon>
        <taxon>Clostridiaceae</taxon>
        <taxon>Clostridium</taxon>
    </lineage>
</organism>
<protein>
    <recommendedName>
        <fullName evidence="4">Phage exported protein</fullName>
    </recommendedName>
</protein>